<sequence length="324" mass="35236">MNRLKKQLMRQIKTFLAICAVALLSAGTIQAQDLAAATETYNAAATSLNDGNYISALENFNKALKMLEGLGEEGQTMLAEAKSIIPQIHLRYGKELAAAKDIDGAVIQLKKAIETGKSYSVADVVTEATELLPQVLMADANELLNTGKFAEAAAEYAKVIKADPENGTAYLRTGMALSRINKEAEAVAAFEKAMELGEKDNASRQLSVIYLKKSAALMGAKNWAGVFENAKKSNEYNESGQSLKLMGLSAVQLKKFDDAIETLEKYYAMDTNAKDKASTLYNLATAYEGKGNNAKACGYYKQILTDPTYKQIAEYKVKTQLKCN</sequence>
<evidence type="ECO:0008006" key="2">
    <source>
        <dbReference type="Google" id="ProtNLM"/>
    </source>
</evidence>
<protein>
    <recommendedName>
        <fullName evidence="2">Beta-barrel assembly-enhancing protease</fullName>
    </recommendedName>
</protein>
<dbReference type="EMBL" id="VSSQ01000418">
    <property type="protein sequence ID" value="MPL94207.1"/>
    <property type="molecule type" value="Genomic_DNA"/>
</dbReference>
<dbReference type="SMART" id="SM00028">
    <property type="entry name" value="TPR"/>
    <property type="match status" value="6"/>
</dbReference>
<organism evidence="1">
    <name type="scientific">bioreactor metagenome</name>
    <dbReference type="NCBI Taxonomy" id="1076179"/>
    <lineage>
        <taxon>unclassified sequences</taxon>
        <taxon>metagenomes</taxon>
        <taxon>ecological metagenomes</taxon>
    </lineage>
</organism>
<dbReference type="Pfam" id="PF13432">
    <property type="entry name" value="TPR_16"/>
    <property type="match status" value="2"/>
</dbReference>
<dbReference type="InterPro" id="IPR019734">
    <property type="entry name" value="TPR_rpt"/>
</dbReference>
<accession>A0A644VSE7</accession>
<comment type="caution">
    <text evidence="1">The sequence shown here is derived from an EMBL/GenBank/DDBJ whole genome shotgun (WGS) entry which is preliminary data.</text>
</comment>
<gene>
    <name evidence="1" type="ORF">SDC9_40357</name>
</gene>
<dbReference type="AlphaFoldDB" id="A0A644VSE7"/>
<evidence type="ECO:0000313" key="1">
    <source>
        <dbReference type="EMBL" id="MPL94207.1"/>
    </source>
</evidence>
<reference evidence="1" key="1">
    <citation type="submission" date="2019-08" db="EMBL/GenBank/DDBJ databases">
        <authorList>
            <person name="Kucharzyk K."/>
            <person name="Murdoch R.W."/>
            <person name="Higgins S."/>
            <person name="Loffler F."/>
        </authorList>
    </citation>
    <scope>NUCLEOTIDE SEQUENCE</scope>
</reference>
<dbReference type="PANTHER" id="PTHR12558">
    <property type="entry name" value="CELL DIVISION CYCLE 16,23,27"/>
    <property type="match status" value="1"/>
</dbReference>
<dbReference type="PROSITE" id="PS50005">
    <property type="entry name" value="TPR"/>
    <property type="match status" value="2"/>
</dbReference>
<dbReference type="PANTHER" id="PTHR12558:SF13">
    <property type="entry name" value="CELL DIVISION CYCLE PROTEIN 27 HOMOLOG"/>
    <property type="match status" value="1"/>
</dbReference>
<proteinExistence type="predicted"/>
<dbReference type="InterPro" id="IPR011990">
    <property type="entry name" value="TPR-like_helical_dom_sf"/>
</dbReference>
<name>A0A644VSE7_9ZZZZ</name>
<dbReference type="Gene3D" id="1.25.40.10">
    <property type="entry name" value="Tetratricopeptide repeat domain"/>
    <property type="match status" value="3"/>
</dbReference>
<dbReference type="SUPFAM" id="SSF48452">
    <property type="entry name" value="TPR-like"/>
    <property type="match status" value="1"/>
</dbReference>